<dbReference type="EMBL" id="ML975244">
    <property type="protein sequence ID" value="KAF1839699.1"/>
    <property type="molecule type" value="Genomic_DNA"/>
</dbReference>
<reference evidence="2" key="1">
    <citation type="submission" date="2020-01" db="EMBL/GenBank/DDBJ databases">
        <authorList>
            <consortium name="DOE Joint Genome Institute"/>
            <person name="Haridas S."/>
            <person name="Albert R."/>
            <person name="Binder M."/>
            <person name="Bloem J."/>
            <person name="Labutti K."/>
            <person name="Salamov A."/>
            <person name="Andreopoulos B."/>
            <person name="Baker S.E."/>
            <person name="Barry K."/>
            <person name="Bills G."/>
            <person name="Bluhm B.H."/>
            <person name="Cannon C."/>
            <person name="Castanera R."/>
            <person name="Culley D.E."/>
            <person name="Daum C."/>
            <person name="Ezra D."/>
            <person name="Gonzalez J.B."/>
            <person name="Henrissat B."/>
            <person name="Kuo A."/>
            <person name="Liang C."/>
            <person name="Lipzen A."/>
            <person name="Lutzoni F."/>
            <person name="Magnuson J."/>
            <person name="Mondo S."/>
            <person name="Nolan M."/>
            <person name="Ohm R."/>
            <person name="Pangilinan J."/>
            <person name="Park H.-J."/>
            <person name="Ramirez L."/>
            <person name="Alfaro M."/>
            <person name="Sun H."/>
            <person name="Tritt A."/>
            <person name="Yoshinaga Y."/>
            <person name="Zwiers L.-H."/>
            <person name="Turgeon B.G."/>
            <person name="Goodwin S.B."/>
            <person name="Spatafora J.W."/>
            <person name="Crous P.W."/>
            <person name="Grigoriev I.V."/>
        </authorList>
    </citation>
    <scope>NUCLEOTIDE SEQUENCE</scope>
    <source>
        <strain evidence="2">P77</strain>
    </source>
</reference>
<evidence type="ECO:0000313" key="2">
    <source>
        <dbReference type="EMBL" id="KAF1839699.1"/>
    </source>
</evidence>
<accession>A0A6A5KWB8</accession>
<protein>
    <submittedName>
        <fullName evidence="2">Uncharacterized protein</fullName>
    </submittedName>
</protein>
<proteinExistence type="predicted"/>
<evidence type="ECO:0000256" key="1">
    <source>
        <dbReference type="SAM" id="MobiDB-lite"/>
    </source>
</evidence>
<name>A0A6A5KWB8_9PLEO</name>
<sequence length="150" mass="17155">MSSSELPIRSRIDPQDPETYLRFGAPVPKIIRIRELQAYKDWVKNGGLERFAKAHNVEPDFLSYCSRVKFDVIRAFYHELATVPGLEAFMAPTPIADLPSIPFEYGIQIMQDTENGWSSGDDTEDEEDDGKQTERDEKLKVEDVSRKTQS</sequence>
<feature type="compositionally biased region" description="Basic and acidic residues" evidence="1">
    <location>
        <begin position="130"/>
        <end position="150"/>
    </location>
</feature>
<dbReference type="Proteomes" id="UP000800040">
    <property type="component" value="Unassembled WGS sequence"/>
</dbReference>
<dbReference type="OrthoDB" id="3694346at2759"/>
<keyword evidence="3" id="KW-1185">Reference proteome</keyword>
<dbReference type="AlphaFoldDB" id="A0A6A5KWB8"/>
<evidence type="ECO:0000313" key="3">
    <source>
        <dbReference type="Proteomes" id="UP000800040"/>
    </source>
</evidence>
<gene>
    <name evidence="2" type="ORF">BDW02DRAFT_593572</name>
</gene>
<feature type="region of interest" description="Disordered" evidence="1">
    <location>
        <begin position="112"/>
        <end position="150"/>
    </location>
</feature>
<organism evidence="2 3">
    <name type="scientific">Decorospora gaudefroyi</name>
    <dbReference type="NCBI Taxonomy" id="184978"/>
    <lineage>
        <taxon>Eukaryota</taxon>
        <taxon>Fungi</taxon>
        <taxon>Dikarya</taxon>
        <taxon>Ascomycota</taxon>
        <taxon>Pezizomycotina</taxon>
        <taxon>Dothideomycetes</taxon>
        <taxon>Pleosporomycetidae</taxon>
        <taxon>Pleosporales</taxon>
        <taxon>Pleosporineae</taxon>
        <taxon>Pleosporaceae</taxon>
        <taxon>Decorospora</taxon>
    </lineage>
</organism>